<dbReference type="OrthoDB" id="3199698at2759"/>
<sequence length="161" mass="18639">MFVGQDDTLFRNYHPSLTAQPCDSNGNFLPNGTQPEPRQAKSKDDWSPYGSRLEFELADFLYTHNQMSTSHINTLLDLWAASLIEVGRPALFSDHKQMYQTIDNMELGDVKWQSFVVKYTGDQGVDPAPWMNDHYDVWFQDPCEVMRNMLANPDFVDDMDY</sequence>
<accession>A0A0C3DSB3</accession>
<organism evidence="2 3">
    <name type="scientific">Scleroderma citrinum Foug A</name>
    <dbReference type="NCBI Taxonomy" id="1036808"/>
    <lineage>
        <taxon>Eukaryota</taxon>
        <taxon>Fungi</taxon>
        <taxon>Dikarya</taxon>
        <taxon>Basidiomycota</taxon>
        <taxon>Agaricomycotina</taxon>
        <taxon>Agaricomycetes</taxon>
        <taxon>Agaricomycetidae</taxon>
        <taxon>Boletales</taxon>
        <taxon>Sclerodermatineae</taxon>
        <taxon>Sclerodermataceae</taxon>
        <taxon>Scleroderma</taxon>
    </lineage>
</organism>
<proteinExistence type="predicted"/>
<dbReference type="STRING" id="1036808.A0A0C3DSB3"/>
<dbReference type="Proteomes" id="UP000053989">
    <property type="component" value="Unassembled WGS sequence"/>
</dbReference>
<dbReference type="EMBL" id="KN822034">
    <property type="protein sequence ID" value="KIM63520.1"/>
    <property type="molecule type" value="Genomic_DNA"/>
</dbReference>
<keyword evidence="3" id="KW-1185">Reference proteome</keyword>
<reference evidence="3" key="2">
    <citation type="submission" date="2015-01" db="EMBL/GenBank/DDBJ databases">
        <title>Evolutionary Origins and Diversification of the Mycorrhizal Mutualists.</title>
        <authorList>
            <consortium name="DOE Joint Genome Institute"/>
            <consortium name="Mycorrhizal Genomics Consortium"/>
            <person name="Kohler A."/>
            <person name="Kuo A."/>
            <person name="Nagy L.G."/>
            <person name="Floudas D."/>
            <person name="Copeland A."/>
            <person name="Barry K.W."/>
            <person name="Cichocki N."/>
            <person name="Veneault-Fourrey C."/>
            <person name="LaButti K."/>
            <person name="Lindquist E.A."/>
            <person name="Lipzen A."/>
            <person name="Lundell T."/>
            <person name="Morin E."/>
            <person name="Murat C."/>
            <person name="Riley R."/>
            <person name="Ohm R."/>
            <person name="Sun H."/>
            <person name="Tunlid A."/>
            <person name="Henrissat B."/>
            <person name="Grigoriev I.V."/>
            <person name="Hibbett D.S."/>
            <person name="Martin F."/>
        </authorList>
    </citation>
    <scope>NUCLEOTIDE SEQUENCE [LARGE SCALE GENOMIC DNA]</scope>
    <source>
        <strain evidence="3">Foug A</strain>
    </source>
</reference>
<feature type="region of interest" description="Disordered" evidence="1">
    <location>
        <begin position="15"/>
        <end position="47"/>
    </location>
</feature>
<evidence type="ECO:0000256" key="1">
    <source>
        <dbReference type="SAM" id="MobiDB-lite"/>
    </source>
</evidence>
<dbReference type="AlphaFoldDB" id="A0A0C3DSB3"/>
<evidence type="ECO:0000313" key="2">
    <source>
        <dbReference type="EMBL" id="KIM63520.1"/>
    </source>
</evidence>
<protein>
    <submittedName>
        <fullName evidence="2">Uncharacterized protein</fullName>
    </submittedName>
</protein>
<dbReference type="HOGENOM" id="CLU_006344_7_3_1"/>
<gene>
    <name evidence="2" type="ORF">SCLCIDRAFT_117066</name>
</gene>
<dbReference type="Pfam" id="PF18759">
    <property type="entry name" value="Plavaka"/>
    <property type="match status" value="1"/>
</dbReference>
<dbReference type="InterPro" id="IPR041078">
    <property type="entry name" value="Plavaka"/>
</dbReference>
<dbReference type="InParanoid" id="A0A0C3DSB3"/>
<reference evidence="2 3" key="1">
    <citation type="submission" date="2014-04" db="EMBL/GenBank/DDBJ databases">
        <authorList>
            <consortium name="DOE Joint Genome Institute"/>
            <person name="Kuo A."/>
            <person name="Kohler A."/>
            <person name="Nagy L.G."/>
            <person name="Floudas D."/>
            <person name="Copeland A."/>
            <person name="Barry K.W."/>
            <person name="Cichocki N."/>
            <person name="Veneault-Fourrey C."/>
            <person name="LaButti K."/>
            <person name="Lindquist E.A."/>
            <person name="Lipzen A."/>
            <person name="Lundell T."/>
            <person name="Morin E."/>
            <person name="Murat C."/>
            <person name="Sun H."/>
            <person name="Tunlid A."/>
            <person name="Henrissat B."/>
            <person name="Grigoriev I.V."/>
            <person name="Hibbett D.S."/>
            <person name="Martin F."/>
            <person name="Nordberg H.P."/>
            <person name="Cantor M.N."/>
            <person name="Hua S.X."/>
        </authorList>
    </citation>
    <scope>NUCLEOTIDE SEQUENCE [LARGE SCALE GENOMIC DNA]</scope>
    <source>
        <strain evidence="2 3">Foug A</strain>
    </source>
</reference>
<feature type="compositionally biased region" description="Polar residues" evidence="1">
    <location>
        <begin position="15"/>
        <end position="36"/>
    </location>
</feature>
<evidence type="ECO:0000313" key="3">
    <source>
        <dbReference type="Proteomes" id="UP000053989"/>
    </source>
</evidence>
<name>A0A0C3DSB3_9AGAM</name>